<reference evidence="1" key="1">
    <citation type="journal article" date="2015" name="J. Antimicrob. Chemother.">
        <title>Vancomycin-resistant Enterococcus faecium harbouring vanN in Canada: a case and complete sequence of pEfm12493 harbouring the vanN operon.</title>
        <authorList>
            <person name="Boyd D.A."/>
            <person name="Levesque S."/>
            <person name="Picard A.C."/>
            <person name="Golding G.R."/>
        </authorList>
    </citation>
    <scope>NUCLEOTIDE SEQUENCE</scope>
    <source>
        <strain evidence="1">N12-493</strain>
        <plasmid evidence="1">pEfm12493</plasmid>
    </source>
</reference>
<accession>A0A0D5MB61</accession>
<proteinExistence type="predicted"/>
<keyword evidence="1" id="KW-0614">Plasmid</keyword>
<sequence>MFLLRMNEQRFSKTNNGVNASIIILNIYVSSEVFSMAMTKSNNLLQKRPNKSLQKLYGKCTKKEE</sequence>
<gene>
    <name evidence="1" type="ORF">pEfm12493_085</name>
</gene>
<evidence type="ECO:0000313" key="1">
    <source>
        <dbReference type="EMBL" id="AJY53569.1"/>
    </source>
</evidence>
<dbReference type="AlphaFoldDB" id="A0A0D5MB61"/>
<protein>
    <submittedName>
        <fullName evidence="1">Uncharacterized protein</fullName>
    </submittedName>
</protein>
<name>A0A0D5MB61_ENTFC</name>
<organism evidence="1">
    <name type="scientific">Enterococcus faecium</name>
    <name type="common">Streptococcus faecium</name>
    <dbReference type="NCBI Taxonomy" id="1352"/>
    <lineage>
        <taxon>Bacteria</taxon>
        <taxon>Bacillati</taxon>
        <taxon>Bacillota</taxon>
        <taxon>Bacilli</taxon>
        <taxon>Lactobacillales</taxon>
        <taxon>Enterococcaceae</taxon>
        <taxon>Enterococcus</taxon>
    </lineage>
</organism>
<dbReference type="EMBL" id="KP342511">
    <property type="protein sequence ID" value="AJY53569.1"/>
    <property type="molecule type" value="Genomic_DNA"/>
</dbReference>
<geneLocation type="plasmid" evidence="1">
    <name>pEfm12493</name>
</geneLocation>